<proteinExistence type="predicted"/>
<sequence>MDFTLPTFDQPFALGKTWINVGFYSAHFDRDKGLEDKNPGLGFEYPLNDVYRVTLGTFHNSDRRQSHYLGLYVLPLEVYGVRLGAVVGGFDGYPNYRNGNWFPAVIPTAAIEGKNWGLNLAYVPTIRNRLYGALSFQLKYRFE</sequence>
<dbReference type="EMBL" id="LDSL01000048">
    <property type="protein sequence ID" value="KTT23482.1"/>
    <property type="molecule type" value="Genomic_DNA"/>
</dbReference>
<dbReference type="Proteomes" id="UP000072741">
    <property type="component" value="Unassembled WGS sequence"/>
</dbReference>
<name>A0A147H0X5_9BURK</name>
<dbReference type="Gene3D" id="2.40.160.20">
    <property type="match status" value="1"/>
</dbReference>
<gene>
    <name evidence="1" type="ORF">NS331_07255</name>
</gene>
<dbReference type="AlphaFoldDB" id="A0A147H0X5"/>
<protein>
    <submittedName>
        <fullName evidence="1">Uncharacterized protein</fullName>
    </submittedName>
</protein>
<reference evidence="1 2" key="1">
    <citation type="journal article" date="2016" name="Front. Microbiol.">
        <title>Genomic Resource of Rice Seed Associated Bacteria.</title>
        <authorList>
            <person name="Midha S."/>
            <person name="Bansal K."/>
            <person name="Sharma S."/>
            <person name="Kumar N."/>
            <person name="Patil P.P."/>
            <person name="Chaudhry V."/>
            <person name="Patil P.B."/>
        </authorList>
    </citation>
    <scope>NUCLEOTIDE SEQUENCE [LARGE SCALE GENOMIC DNA]</scope>
    <source>
        <strain evidence="1 2">NS331</strain>
    </source>
</reference>
<keyword evidence="2" id="KW-1185">Reference proteome</keyword>
<dbReference type="PATRIC" id="fig|433924.3.peg.3399"/>
<accession>A0A147H0X5</accession>
<evidence type="ECO:0000313" key="1">
    <source>
        <dbReference type="EMBL" id="KTT23482.1"/>
    </source>
</evidence>
<evidence type="ECO:0000313" key="2">
    <source>
        <dbReference type="Proteomes" id="UP000072741"/>
    </source>
</evidence>
<organism evidence="1 2">
    <name type="scientific">Pseudacidovorax intermedius</name>
    <dbReference type="NCBI Taxonomy" id="433924"/>
    <lineage>
        <taxon>Bacteria</taxon>
        <taxon>Pseudomonadati</taxon>
        <taxon>Pseudomonadota</taxon>
        <taxon>Betaproteobacteria</taxon>
        <taxon>Burkholderiales</taxon>
        <taxon>Comamonadaceae</taxon>
        <taxon>Pseudacidovorax</taxon>
    </lineage>
</organism>
<comment type="caution">
    <text evidence="1">The sequence shown here is derived from an EMBL/GenBank/DDBJ whole genome shotgun (WGS) entry which is preliminary data.</text>
</comment>